<comment type="caution">
    <text evidence="1">The sequence shown here is derived from an EMBL/GenBank/DDBJ whole genome shotgun (WGS) entry which is preliminary data.</text>
</comment>
<sequence>MPSKNLAFSNSIFCPAAPARSWLKDFLDSPPQGVFQLVPTKLHW</sequence>
<proteinExistence type="predicted"/>
<accession>A0A1R0H5Y4</accession>
<feature type="non-terminal residue" evidence="1">
    <location>
        <position position="44"/>
    </location>
</feature>
<reference evidence="1 2" key="1">
    <citation type="journal article" date="2016" name="Mol. Biol. Evol.">
        <title>Genome-Wide Survey of Gut Fungi (Harpellales) Reveals the First Horizontally Transferred Ubiquitin Gene from a Mosquito Host.</title>
        <authorList>
            <person name="Wang Y."/>
            <person name="White M.M."/>
            <person name="Kvist S."/>
            <person name="Moncalvo J.M."/>
        </authorList>
    </citation>
    <scope>NUCLEOTIDE SEQUENCE [LARGE SCALE GENOMIC DNA]</scope>
    <source>
        <strain evidence="1 2">ALG-7-W6</strain>
    </source>
</reference>
<evidence type="ECO:0000313" key="2">
    <source>
        <dbReference type="Proteomes" id="UP000187455"/>
    </source>
</evidence>
<evidence type="ECO:0000313" key="1">
    <source>
        <dbReference type="EMBL" id="OLY84526.1"/>
    </source>
</evidence>
<name>A0A1R0H5Y4_9FUNG</name>
<protein>
    <submittedName>
        <fullName evidence="1">Uncharacterized protein</fullName>
    </submittedName>
</protein>
<dbReference type="Proteomes" id="UP000187455">
    <property type="component" value="Unassembled WGS sequence"/>
</dbReference>
<keyword evidence="2" id="KW-1185">Reference proteome</keyword>
<dbReference type="EMBL" id="LSSL01000467">
    <property type="protein sequence ID" value="OLY84526.1"/>
    <property type="molecule type" value="Genomic_DNA"/>
</dbReference>
<gene>
    <name evidence="1" type="ORF">AYI68_g1308</name>
</gene>
<organism evidence="1 2">
    <name type="scientific">Smittium mucronatum</name>
    <dbReference type="NCBI Taxonomy" id="133383"/>
    <lineage>
        <taxon>Eukaryota</taxon>
        <taxon>Fungi</taxon>
        <taxon>Fungi incertae sedis</taxon>
        <taxon>Zoopagomycota</taxon>
        <taxon>Kickxellomycotina</taxon>
        <taxon>Harpellomycetes</taxon>
        <taxon>Harpellales</taxon>
        <taxon>Legeriomycetaceae</taxon>
        <taxon>Smittium</taxon>
    </lineage>
</organism>
<dbReference type="AlphaFoldDB" id="A0A1R0H5Y4"/>